<sequence>MASDDDDKDVPRNWRRRLFPAVPMAVVYALVLCLLAEAIDWEVGGGGAMMLVVAFLFGVPAAATSVAVMIADPRGQMRGGRHALIGFYVTSVFLFAAVVLLREGGICVIMAAPLFYLASIVGGLITGLLLRRTRGRATALVLVLAPVLGMPLEAGTSYPERTGSVITVVEIAAPPEAVWRNTVAIPDIRPRELSWTFSHAIVGVPRPEDARLEGEGVGAVRYLHWGGGIHFQEWITAWDLNRSLAWTFHFAPDSIPAAVEGHIRVNSPYLKLTGGHYTLDPLPGGRTRLTLQTDYWIATPINAYCAWWGDVFLTDFHRIVLGVIKERSERAASL</sequence>
<keyword evidence="1" id="KW-0812">Transmembrane</keyword>
<gene>
    <name evidence="2" type="ORF">E9232_002416</name>
</gene>
<reference evidence="2 3" key="1">
    <citation type="submission" date="2023-07" db="EMBL/GenBank/DDBJ databases">
        <title>Sorghum-associated microbial communities from plants grown in Nebraska, USA.</title>
        <authorList>
            <person name="Schachtman D."/>
        </authorList>
    </citation>
    <scope>NUCLEOTIDE SEQUENCE [LARGE SCALE GENOMIC DNA]</scope>
    <source>
        <strain evidence="2 3">584</strain>
    </source>
</reference>
<comment type="caution">
    <text evidence="2">The sequence shown here is derived from an EMBL/GenBank/DDBJ whole genome shotgun (WGS) entry which is preliminary data.</text>
</comment>
<dbReference type="SUPFAM" id="SSF55961">
    <property type="entry name" value="Bet v1-like"/>
    <property type="match status" value="1"/>
</dbReference>
<keyword evidence="1" id="KW-1133">Transmembrane helix</keyword>
<dbReference type="Gene3D" id="3.30.530.20">
    <property type="match status" value="1"/>
</dbReference>
<evidence type="ECO:0008006" key="4">
    <source>
        <dbReference type="Google" id="ProtNLM"/>
    </source>
</evidence>
<proteinExistence type="predicted"/>
<protein>
    <recommendedName>
        <fullName evidence="4">SRPBCC family protein</fullName>
    </recommendedName>
</protein>
<keyword evidence="3" id="KW-1185">Reference proteome</keyword>
<dbReference type="InterPro" id="IPR023393">
    <property type="entry name" value="START-like_dom_sf"/>
</dbReference>
<accession>A0ABU1JMR4</accession>
<feature type="transmembrane region" description="Helical" evidence="1">
    <location>
        <begin position="83"/>
        <end position="102"/>
    </location>
</feature>
<evidence type="ECO:0000313" key="2">
    <source>
        <dbReference type="EMBL" id="MDR6289895.1"/>
    </source>
</evidence>
<name>A0ABU1JMR4_9PROT</name>
<organism evidence="2 3">
    <name type="scientific">Inquilinus ginsengisoli</name>
    <dbReference type="NCBI Taxonomy" id="363840"/>
    <lineage>
        <taxon>Bacteria</taxon>
        <taxon>Pseudomonadati</taxon>
        <taxon>Pseudomonadota</taxon>
        <taxon>Alphaproteobacteria</taxon>
        <taxon>Rhodospirillales</taxon>
        <taxon>Rhodospirillaceae</taxon>
        <taxon>Inquilinus</taxon>
    </lineage>
</organism>
<dbReference type="EMBL" id="JAVDPW010000004">
    <property type="protein sequence ID" value="MDR6289895.1"/>
    <property type="molecule type" value="Genomic_DNA"/>
</dbReference>
<evidence type="ECO:0000256" key="1">
    <source>
        <dbReference type="SAM" id="Phobius"/>
    </source>
</evidence>
<feature type="transmembrane region" description="Helical" evidence="1">
    <location>
        <begin position="51"/>
        <end position="71"/>
    </location>
</feature>
<dbReference type="Proteomes" id="UP001262410">
    <property type="component" value="Unassembled WGS sequence"/>
</dbReference>
<evidence type="ECO:0000313" key="3">
    <source>
        <dbReference type="Proteomes" id="UP001262410"/>
    </source>
</evidence>
<keyword evidence="1" id="KW-0472">Membrane</keyword>
<feature type="transmembrane region" description="Helical" evidence="1">
    <location>
        <begin position="108"/>
        <end position="130"/>
    </location>
</feature>
<dbReference type="RefSeq" id="WP_309794248.1">
    <property type="nucleotide sequence ID" value="NZ_JAVDPW010000004.1"/>
</dbReference>
<feature type="transmembrane region" description="Helical" evidence="1">
    <location>
        <begin position="18"/>
        <end position="39"/>
    </location>
</feature>